<reference evidence="1 2" key="1">
    <citation type="journal article" date="2012" name="J. Bacteriol.">
        <title>Draft Genome Sequence of Plant Growth-Promoting Rhizobium Mesorhizobium amorphae, Isolated from Zinc-Lead Mine Tailings.</title>
        <authorList>
            <person name="Hao X."/>
            <person name="Lin Y."/>
            <person name="Johnstone L."/>
            <person name="Baltrus D.A."/>
            <person name="Miller S.J."/>
            <person name="Wei G."/>
            <person name="Rensing C."/>
        </authorList>
    </citation>
    <scope>NUCLEOTIDE SEQUENCE [LARGE SCALE GENOMIC DNA]</scope>
    <source>
        <strain evidence="1 2">CCNWGS0123</strain>
    </source>
</reference>
<organism evidence="1 2">
    <name type="scientific">Mesorhizobium amorphae CCNWGS0123</name>
    <dbReference type="NCBI Taxonomy" id="1082933"/>
    <lineage>
        <taxon>Bacteria</taxon>
        <taxon>Pseudomonadati</taxon>
        <taxon>Pseudomonadota</taxon>
        <taxon>Alphaproteobacteria</taxon>
        <taxon>Hyphomicrobiales</taxon>
        <taxon>Phyllobacteriaceae</taxon>
        <taxon>Mesorhizobium</taxon>
    </lineage>
</organism>
<dbReference type="EMBL" id="AGSN01000187">
    <property type="protein sequence ID" value="EHH07672.1"/>
    <property type="molecule type" value="Genomic_DNA"/>
</dbReference>
<evidence type="ECO:0000313" key="1">
    <source>
        <dbReference type="EMBL" id="EHH07672.1"/>
    </source>
</evidence>
<sequence>MPIFWEYARVDDGATYAALGRSGQAPSGMNVAWSFLVTTPIFEGR</sequence>
<dbReference type="AlphaFoldDB" id="G6YHL8"/>
<proteinExistence type="predicted"/>
<name>G6YHL8_9HYPH</name>
<gene>
    <name evidence="1" type="ORF">MEA186_27440</name>
</gene>
<keyword evidence="2" id="KW-1185">Reference proteome</keyword>
<evidence type="ECO:0000313" key="2">
    <source>
        <dbReference type="Proteomes" id="UP000002949"/>
    </source>
</evidence>
<accession>G6YHL8</accession>
<protein>
    <submittedName>
        <fullName evidence="1">Uncharacterized protein</fullName>
    </submittedName>
</protein>
<dbReference type="Proteomes" id="UP000002949">
    <property type="component" value="Unassembled WGS sequence"/>
</dbReference>